<comment type="caution">
    <text evidence="2">The sequence shown here is derived from an EMBL/GenBank/DDBJ whole genome shotgun (WGS) entry which is preliminary data.</text>
</comment>
<reference evidence="2" key="1">
    <citation type="submission" date="2020-09" db="EMBL/GenBank/DDBJ databases">
        <title>Genome-Enabled Discovery of Anthraquinone Biosynthesis in Senna tora.</title>
        <authorList>
            <person name="Kang S.-H."/>
            <person name="Pandey R.P."/>
            <person name="Lee C.-M."/>
            <person name="Sim J.-S."/>
            <person name="Jeong J.-T."/>
            <person name="Choi B.-S."/>
            <person name="Jung M."/>
            <person name="Ginzburg D."/>
            <person name="Zhao K."/>
            <person name="Won S.Y."/>
            <person name="Oh T.-J."/>
            <person name="Yu Y."/>
            <person name="Kim N.-H."/>
            <person name="Lee O.R."/>
            <person name="Lee T.-H."/>
            <person name="Bashyal P."/>
            <person name="Kim T.-S."/>
            <person name="Lee W.-H."/>
            <person name="Kawkins C."/>
            <person name="Kim C.-K."/>
            <person name="Kim J.S."/>
            <person name="Ahn B.O."/>
            <person name="Rhee S.Y."/>
            <person name="Sohng J.K."/>
        </authorList>
    </citation>
    <scope>NUCLEOTIDE SEQUENCE</scope>
    <source>
        <tissue evidence="2">Leaf</tissue>
    </source>
</reference>
<dbReference type="PANTHER" id="PTHR33257:SF6">
    <property type="entry name" value="OXYSTEROL-BINDING 4B-LIKE PROTEIN"/>
    <property type="match status" value="1"/>
</dbReference>
<name>A0A834X4Y3_9FABA</name>
<organism evidence="2 3">
    <name type="scientific">Senna tora</name>
    <dbReference type="NCBI Taxonomy" id="362788"/>
    <lineage>
        <taxon>Eukaryota</taxon>
        <taxon>Viridiplantae</taxon>
        <taxon>Streptophyta</taxon>
        <taxon>Embryophyta</taxon>
        <taxon>Tracheophyta</taxon>
        <taxon>Spermatophyta</taxon>
        <taxon>Magnoliopsida</taxon>
        <taxon>eudicotyledons</taxon>
        <taxon>Gunneridae</taxon>
        <taxon>Pentapetalae</taxon>
        <taxon>rosids</taxon>
        <taxon>fabids</taxon>
        <taxon>Fabales</taxon>
        <taxon>Fabaceae</taxon>
        <taxon>Caesalpinioideae</taxon>
        <taxon>Cassia clade</taxon>
        <taxon>Senna</taxon>
    </lineage>
</organism>
<dbReference type="OrthoDB" id="1684445at2759"/>
<feature type="region of interest" description="Disordered" evidence="1">
    <location>
        <begin position="131"/>
        <end position="158"/>
    </location>
</feature>
<dbReference type="Proteomes" id="UP000634136">
    <property type="component" value="Unassembled WGS sequence"/>
</dbReference>
<accession>A0A834X4Y3</accession>
<keyword evidence="3" id="KW-1185">Reference proteome</keyword>
<evidence type="ECO:0000313" key="3">
    <source>
        <dbReference type="Proteomes" id="UP000634136"/>
    </source>
</evidence>
<dbReference type="PANTHER" id="PTHR33257">
    <property type="entry name" value="OS05G0165500 PROTEIN"/>
    <property type="match status" value="1"/>
</dbReference>
<evidence type="ECO:0000256" key="1">
    <source>
        <dbReference type="SAM" id="MobiDB-lite"/>
    </source>
</evidence>
<protein>
    <submittedName>
        <fullName evidence="2">Uncharacterized protein</fullName>
    </submittedName>
</protein>
<proteinExistence type="predicted"/>
<dbReference type="EMBL" id="JAAIUW010000003">
    <property type="protein sequence ID" value="KAF7838040.1"/>
    <property type="molecule type" value="Genomic_DNA"/>
</dbReference>
<sequence length="186" mass="20415">MDSENHKAEDKCLNKILARNGSMGCSSRIYYYRSSSEGVPFKWEMQPGIPKHTPNQQELLLPPLSPPPAILSLGLPKPSISQEAKPCSSTWAKLWFWKKRNRRSKEVKELEGVNNVGLEYGSDSESVTMASPFESSFSSSSSSASSPSPSMSASSESPTTIGIYGKTLNCFPVHVSKILVSIARRE</sequence>
<gene>
    <name evidence="2" type="ORF">G2W53_006522</name>
</gene>
<dbReference type="AlphaFoldDB" id="A0A834X4Y3"/>
<evidence type="ECO:0000313" key="2">
    <source>
        <dbReference type="EMBL" id="KAF7838040.1"/>
    </source>
</evidence>